<keyword evidence="1" id="KW-0175">Coiled coil</keyword>
<evidence type="ECO:0000256" key="1">
    <source>
        <dbReference type="SAM" id="Coils"/>
    </source>
</evidence>
<protein>
    <submittedName>
        <fullName evidence="2">Multidrug resistance efflux pump</fullName>
    </submittedName>
</protein>
<gene>
    <name evidence="2" type="ORF">SAMN06265373_102287</name>
</gene>
<dbReference type="PANTHER" id="PTHR30367:SF12">
    <property type="entry name" value="P-HYDROXYBENZOIC ACID EFFLUX PUMP SUBUNIT AAEA"/>
    <property type="match status" value="1"/>
</dbReference>
<dbReference type="EMBL" id="FXTY01000002">
    <property type="protein sequence ID" value="SMP11647.1"/>
    <property type="molecule type" value="Genomic_DNA"/>
</dbReference>
<name>A0ABY1NKI8_9RHOB</name>
<dbReference type="Gene3D" id="2.40.50.100">
    <property type="match status" value="1"/>
</dbReference>
<dbReference type="Proteomes" id="UP001157961">
    <property type="component" value="Unassembled WGS sequence"/>
</dbReference>
<dbReference type="InterPro" id="IPR050393">
    <property type="entry name" value="MFP_Efflux_Pump"/>
</dbReference>
<evidence type="ECO:0000313" key="3">
    <source>
        <dbReference type="Proteomes" id="UP001157961"/>
    </source>
</evidence>
<dbReference type="Gene3D" id="1.10.287.470">
    <property type="entry name" value="Helix hairpin bin"/>
    <property type="match status" value="1"/>
</dbReference>
<feature type="coiled-coil region" evidence="1">
    <location>
        <begin position="128"/>
        <end position="231"/>
    </location>
</feature>
<dbReference type="PANTHER" id="PTHR30367">
    <property type="entry name" value="P-HYDROXYBENZOIC ACID EFFLUX PUMP SUBUNIT AAEA-RELATED"/>
    <property type="match status" value="1"/>
</dbReference>
<evidence type="ECO:0000313" key="2">
    <source>
        <dbReference type="EMBL" id="SMP11647.1"/>
    </source>
</evidence>
<proteinExistence type="predicted"/>
<comment type="caution">
    <text evidence="2">The sequence shown here is derived from an EMBL/GenBank/DDBJ whole genome shotgun (WGS) entry which is preliminary data.</text>
</comment>
<dbReference type="RefSeq" id="WP_283425040.1">
    <property type="nucleotide sequence ID" value="NZ_FXTY01000002.1"/>
</dbReference>
<dbReference type="SUPFAM" id="SSF111369">
    <property type="entry name" value="HlyD-like secretion proteins"/>
    <property type="match status" value="1"/>
</dbReference>
<keyword evidence="3" id="KW-1185">Reference proteome</keyword>
<organism evidence="2 3">
    <name type="scientific">Shimia sagamensis</name>
    <dbReference type="NCBI Taxonomy" id="1566352"/>
    <lineage>
        <taxon>Bacteria</taxon>
        <taxon>Pseudomonadati</taxon>
        <taxon>Pseudomonadota</taxon>
        <taxon>Alphaproteobacteria</taxon>
        <taxon>Rhodobacterales</taxon>
        <taxon>Roseobacteraceae</taxon>
    </lineage>
</organism>
<sequence length="410" mass="45308">MLEFLFCSMITILPDWLYRRFKQGKRWGQEITIYTLWYELRWGLTTCLLLTLSLITVVFYYHPSTTNVISYFRTVTVVSEGGGRVAEVYIKNEQYLKKGDPIFRLDGASQEAAAATARARISEIDALIAVSQSELDSAEAIVDQAEAALEQSLDEQRRKVTLFKQNSPAVTAREVERLENTVAEREGALEAALSNQHTVETRINTQYPAQKDSAEASLNQAETEIDKLTVVAGVDGQIQQFDLQVGDYVNPLLRPAGILIPKGSGVNRFQAGFAQINRQVIHEGMLAEITCLSSPMRIVPMVVVLVQDVIPAGQFRPTDRLVDIQEYAKPGTVTVALEPLYPNTTAHIPPGSKCIANLYTNNHDRLGDPDVGTMQWIALHAIDAVGIAHAAILRIQALLLPVNTLVLSGH</sequence>
<accession>A0ABY1NKI8</accession>
<reference evidence="2 3" key="1">
    <citation type="submission" date="2017-05" db="EMBL/GenBank/DDBJ databases">
        <authorList>
            <person name="Varghese N."/>
            <person name="Submissions S."/>
        </authorList>
    </citation>
    <scope>NUCLEOTIDE SEQUENCE [LARGE SCALE GENOMIC DNA]</scope>
    <source>
        <strain evidence="2 3">DSM 29734</strain>
    </source>
</reference>